<evidence type="ECO:0000313" key="2">
    <source>
        <dbReference type="EMBL" id="OQB73463.1"/>
    </source>
</evidence>
<sequence>MVDISRDLPEFIEDEKQLEEILSRPYSEVIEFSKSLSGDIIVLGVAGKMGPSLVKQIKRADIISKIKRRIIGVARFSNPEAKKDLEESGIETIVCDLLDRDAVDNLPEVKNVIFMAGMKFGSTANQSLTWAMNAYVPALIANKYKSSKIVVLSTGNVYPLVPVSSGGSKETDPPSPIGEYAQSCLGRERVFEYFSSKFSIPSVLIRLNYAVELRYGVLYDIGLKVYNNEKIYLENGFVNIVWQGWANSVIFRSFSICGIPPTILNLTGPEILSVKMVAEEFGRLFGKKPLFEGKEAETAYLSDASKCFGLFGKPDIMSEVMIKWIAHWIEKGGKSLNKPTHFEERKGRY</sequence>
<gene>
    <name evidence="2" type="ORF">BWX89_00980</name>
</gene>
<proteinExistence type="predicted"/>
<dbReference type="InterPro" id="IPR001509">
    <property type="entry name" value="Epimerase_deHydtase"/>
</dbReference>
<name>A0A1V6C9C3_UNCT6</name>
<dbReference type="EMBL" id="MWDQ01000080">
    <property type="protein sequence ID" value="OQB73463.1"/>
    <property type="molecule type" value="Genomic_DNA"/>
</dbReference>
<comment type="caution">
    <text evidence="2">The sequence shown here is derived from an EMBL/GenBank/DDBJ whole genome shotgun (WGS) entry which is preliminary data.</text>
</comment>
<dbReference type="SUPFAM" id="SSF51735">
    <property type="entry name" value="NAD(P)-binding Rossmann-fold domains"/>
    <property type="match status" value="1"/>
</dbReference>
<dbReference type="Gene3D" id="3.40.50.720">
    <property type="entry name" value="NAD(P)-binding Rossmann-like Domain"/>
    <property type="match status" value="1"/>
</dbReference>
<protein>
    <submittedName>
        <fullName evidence="2">NAD dependent epimerase/dehydratase family protein</fullName>
    </submittedName>
</protein>
<evidence type="ECO:0000259" key="1">
    <source>
        <dbReference type="Pfam" id="PF01370"/>
    </source>
</evidence>
<dbReference type="InterPro" id="IPR036291">
    <property type="entry name" value="NAD(P)-bd_dom_sf"/>
</dbReference>
<feature type="domain" description="NAD-dependent epimerase/dehydratase" evidence="1">
    <location>
        <begin position="40"/>
        <end position="207"/>
    </location>
</feature>
<organism evidence="2">
    <name type="scientific">candidate division TA06 bacterium ADurb.Bin131</name>
    <dbReference type="NCBI Taxonomy" id="1852827"/>
    <lineage>
        <taxon>Bacteria</taxon>
        <taxon>Bacteria division TA06</taxon>
    </lineage>
</organism>
<dbReference type="Proteomes" id="UP000485562">
    <property type="component" value="Unassembled WGS sequence"/>
</dbReference>
<reference evidence="2" key="1">
    <citation type="submission" date="2017-02" db="EMBL/GenBank/DDBJ databases">
        <title>Delving into the versatile metabolic prowess of the omnipresent phylum Bacteroidetes.</title>
        <authorList>
            <person name="Nobu M.K."/>
            <person name="Mei R."/>
            <person name="Narihiro T."/>
            <person name="Kuroda K."/>
            <person name="Liu W.-T."/>
        </authorList>
    </citation>
    <scope>NUCLEOTIDE SEQUENCE</scope>
    <source>
        <strain evidence="2">ADurb.Bin131</strain>
    </source>
</reference>
<accession>A0A1V6C9C3</accession>
<dbReference type="AlphaFoldDB" id="A0A1V6C9C3"/>
<dbReference type="Pfam" id="PF01370">
    <property type="entry name" value="Epimerase"/>
    <property type="match status" value="1"/>
</dbReference>